<dbReference type="EMBL" id="CP000613">
    <property type="protein sequence ID" value="ACJ00706.1"/>
    <property type="molecule type" value="Genomic_DNA"/>
</dbReference>
<dbReference type="InterPro" id="IPR019774">
    <property type="entry name" value="Aromatic-AA_hydroxylase_C"/>
</dbReference>
<dbReference type="InterPro" id="IPR036951">
    <property type="entry name" value="ArAA_hydroxylase_sf"/>
</dbReference>
<keyword evidence="11" id="KW-0585">Phenylalanine catabolism</keyword>
<evidence type="ECO:0000313" key="16">
    <source>
        <dbReference type="EMBL" id="ACJ00706.1"/>
    </source>
</evidence>
<accession>B6IWN2</accession>
<feature type="region of interest" description="Disordered" evidence="14">
    <location>
        <begin position="1"/>
        <end position="28"/>
    </location>
</feature>
<evidence type="ECO:0000256" key="10">
    <source>
        <dbReference type="ARBA" id="ARBA00023033"/>
    </source>
</evidence>
<evidence type="ECO:0000313" key="17">
    <source>
        <dbReference type="Proteomes" id="UP000001591"/>
    </source>
</evidence>
<sequence>MGNGSAAAGNTAGGGAGDGFKQRTAGSGKTAKELRGDYSAIAGDFTVDQGWERYTVEEHALWRALYRRQSRLLPRYAAPEFMDCLARLEAEDGIPDFRRASDRLQAATGWRLVAVPGLIPEDAFFDHLAARRFPVSTWLRRPEEMDYLEEPDVFHDFFGHVPLLLHPVFADYLQAYGEGGQRALRLGRIEHLARLYWYTVEFGLIAGADGLRVYGAGILSSAGETPFAVESPSPNRIGFDLERLMRTRYRIDDYQQTYFVIDSYQQLFDATAVDFAPVYDRIADRPDLPPDAVLAGDRVLTRGTQERVRAPAAE</sequence>
<evidence type="ECO:0000256" key="13">
    <source>
        <dbReference type="PIRSR" id="PIRSR601273-2"/>
    </source>
</evidence>
<dbReference type="eggNOG" id="COG3186">
    <property type="taxonomic scope" value="Bacteria"/>
</dbReference>
<gene>
    <name evidence="16" type="primary">phhA</name>
    <name evidence="16" type="ordered locus">RC1_3346</name>
</gene>
<dbReference type="NCBIfam" id="NF008877">
    <property type="entry name" value="PRK11913.1-2"/>
    <property type="match status" value="1"/>
</dbReference>
<evidence type="ECO:0000259" key="15">
    <source>
        <dbReference type="PROSITE" id="PS51410"/>
    </source>
</evidence>
<evidence type="ECO:0000256" key="4">
    <source>
        <dbReference type="ARBA" id="ARBA00009712"/>
    </source>
</evidence>
<dbReference type="PROSITE" id="PS00367">
    <property type="entry name" value="BH4_AAA_HYDROXYL_1"/>
    <property type="match status" value="1"/>
</dbReference>
<dbReference type="Proteomes" id="UP000001591">
    <property type="component" value="Chromosome"/>
</dbReference>
<dbReference type="KEGG" id="rce:RC1_3346"/>
<dbReference type="UniPathway" id="UPA00139">
    <property type="reaction ID" value="UER00337"/>
</dbReference>
<dbReference type="STRING" id="414684.RC1_3346"/>
<organism evidence="16 17">
    <name type="scientific">Rhodospirillum centenum (strain ATCC 51521 / SW)</name>
    <dbReference type="NCBI Taxonomy" id="414684"/>
    <lineage>
        <taxon>Bacteria</taxon>
        <taxon>Pseudomonadati</taxon>
        <taxon>Pseudomonadota</taxon>
        <taxon>Alphaproteobacteria</taxon>
        <taxon>Rhodospirillales</taxon>
        <taxon>Rhodospirillaceae</taxon>
        <taxon>Rhodospirillum</taxon>
    </lineage>
</organism>
<dbReference type="InterPro" id="IPR018301">
    <property type="entry name" value="ArAA_hydroxylase_Fe/CU_BS"/>
</dbReference>
<evidence type="ECO:0000256" key="1">
    <source>
        <dbReference type="ARBA" id="ARBA00001060"/>
    </source>
</evidence>
<dbReference type="NCBIfam" id="TIGR01267">
    <property type="entry name" value="Phe4hydrox_mono"/>
    <property type="match status" value="1"/>
</dbReference>
<feature type="compositionally biased region" description="Low complexity" evidence="14">
    <location>
        <begin position="1"/>
        <end position="10"/>
    </location>
</feature>
<evidence type="ECO:0000256" key="3">
    <source>
        <dbReference type="ARBA" id="ARBA00005088"/>
    </source>
</evidence>
<dbReference type="CDD" id="cd03348">
    <property type="entry name" value="pro_PheOH"/>
    <property type="match status" value="1"/>
</dbReference>
<dbReference type="AlphaFoldDB" id="B6IWN2"/>
<evidence type="ECO:0000256" key="6">
    <source>
        <dbReference type="ARBA" id="ARBA00020276"/>
    </source>
</evidence>
<comment type="cofactor">
    <cofactor evidence="2 13">
        <name>Fe(2+)</name>
        <dbReference type="ChEBI" id="CHEBI:29033"/>
    </cofactor>
</comment>
<evidence type="ECO:0000256" key="9">
    <source>
        <dbReference type="ARBA" id="ARBA00023004"/>
    </source>
</evidence>
<evidence type="ECO:0000256" key="7">
    <source>
        <dbReference type="ARBA" id="ARBA00022723"/>
    </source>
</evidence>
<dbReference type="InterPro" id="IPR005960">
    <property type="entry name" value="Phe-4-hydroxylase_mono"/>
</dbReference>
<keyword evidence="10" id="KW-0503">Monooxygenase</keyword>
<keyword evidence="9 13" id="KW-0408">Iron</keyword>
<comment type="pathway">
    <text evidence="3">Amino-acid degradation; L-phenylalanine degradation; acetoacetate and fumarate from L-phenylalanine: step 1/6.</text>
</comment>
<reference evidence="16 17" key="1">
    <citation type="journal article" date="2010" name="BMC Genomics">
        <title>Metabolic flexibility revealed in the genome of the cyst-forming alpha-1 proteobacterium Rhodospirillum centenum.</title>
        <authorList>
            <person name="Lu Y.K."/>
            <person name="Marden J."/>
            <person name="Han M."/>
            <person name="Swingley W.D."/>
            <person name="Mastrian S.D."/>
            <person name="Chowdhury S.R."/>
            <person name="Hao J."/>
            <person name="Helmy T."/>
            <person name="Kim S."/>
            <person name="Kurdoglu A.A."/>
            <person name="Matthies H.J."/>
            <person name="Rollo D."/>
            <person name="Stothard P."/>
            <person name="Blankenship R.E."/>
            <person name="Bauer C.E."/>
            <person name="Touchman J.W."/>
        </authorList>
    </citation>
    <scope>NUCLEOTIDE SEQUENCE [LARGE SCALE GENOMIC DNA]</scope>
    <source>
        <strain evidence="17">ATCC 51521 / SW</strain>
    </source>
</reference>
<dbReference type="Gene3D" id="1.10.800.10">
    <property type="entry name" value="Aromatic amino acid hydroxylase"/>
    <property type="match status" value="1"/>
</dbReference>
<evidence type="ECO:0000256" key="2">
    <source>
        <dbReference type="ARBA" id="ARBA00001954"/>
    </source>
</evidence>
<dbReference type="GO" id="GO:0004505">
    <property type="term" value="F:phenylalanine 4-monooxygenase activity"/>
    <property type="evidence" value="ECO:0007669"/>
    <property type="project" value="UniProtKB-EC"/>
</dbReference>
<dbReference type="OrthoDB" id="9780502at2"/>
<protein>
    <recommendedName>
        <fullName evidence="6">Phenylalanine-4-hydroxylase</fullName>
        <ecNumber evidence="5">1.14.16.1</ecNumber>
    </recommendedName>
    <alternativeName>
        <fullName evidence="12">Phe-4-monooxygenase</fullName>
    </alternativeName>
</protein>
<dbReference type="PROSITE" id="PS51410">
    <property type="entry name" value="BH4_AAA_HYDROXYL_2"/>
    <property type="match status" value="1"/>
</dbReference>
<evidence type="ECO:0000256" key="12">
    <source>
        <dbReference type="ARBA" id="ARBA00029922"/>
    </source>
</evidence>
<feature type="binding site" evidence="13">
    <location>
        <position position="160"/>
    </location>
    <ligand>
        <name>Fe cation</name>
        <dbReference type="ChEBI" id="CHEBI:24875"/>
    </ligand>
</feature>
<feature type="domain" description="Biopterin-dependent aromatic amino acid hydroxylase family profile" evidence="15">
    <location>
        <begin position="1"/>
        <end position="314"/>
    </location>
</feature>
<dbReference type="EC" id="1.14.16.1" evidence="5"/>
<name>B6IWN2_RHOCS</name>
<dbReference type="PRINTS" id="PR00372">
    <property type="entry name" value="FYWHYDRXLASE"/>
</dbReference>
<comment type="catalytic activity">
    <reaction evidence="1">
        <text>(6R)-L-erythro-5,6,7,8-tetrahydrobiopterin + L-phenylalanine + O2 = (4aS,6R)-4a-hydroxy-L-erythro-5,6,7,8-tetrahydrobiopterin + L-tyrosine</text>
        <dbReference type="Rhea" id="RHEA:20273"/>
        <dbReference type="ChEBI" id="CHEBI:15379"/>
        <dbReference type="ChEBI" id="CHEBI:15642"/>
        <dbReference type="ChEBI" id="CHEBI:58095"/>
        <dbReference type="ChEBI" id="CHEBI:58315"/>
        <dbReference type="ChEBI" id="CHEBI:59560"/>
        <dbReference type="EC" id="1.14.16.1"/>
    </reaction>
</comment>
<dbReference type="PANTHER" id="PTHR11473:SF24">
    <property type="entry name" value="PHENYLALANINE-4-HYDROXYLASE"/>
    <property type="match status" value="1"/>
</dbReference>
<keyword evidence="17" id="KW-1185">Reference proteome</keyword>
<evidence type="ECO:0000256" key="5">
    <source>
        <dbReference type="ARBA" id="ARBA00011995"/>
    </source>
</evidence>
<keyword evidence="7 13" id="KW-0479">Metal-binding</keyword>
<comment type="similarity">
    <text evidence="4">Belongs to the biopterin-dependent aromatic amino acid hydroxylase family.</text>
</comment>
<dbReference type="RefSeq" id="WP_012568484.1">
    <property type="nucleotide sequence ID" value="NC_011420.2"/>
</dbReference>
<feature type="binding site" evidence="13">
    <location>
        <position position="155"/>
    </location>
    <ligand>
        <name>Fe cation</name>
        <dbReference type="ChEBI" id="CHEBI:24875"/>
    </ligand>
</feature>
<evidence type="ECO:0000256" key="8">
    <source>
        <dbReference type="ARBA" id="ARBA00023002"/>
    </source>
</evidence>
<evidence type="ECO:0000256" key="14">
    <source>
        <dbReference type="SAM" id="MobiDB-lite"/>
    </source>
</evidence>
<dbReference type="PANTHER" id="PTHR11473">
    <property type="entry name" value="AROMATIC AMINO ACID HYDROXYLASE"/>
    <property type="match status" value="1"/>
</dbReference>
<keyword evidence="8 16" id="KW-0560">Oxidoreductase</keyword>
<proteinExistence type="inferred from homology"/>
<dbReference type="SUPFAM" id="SSF56534">
    <property type="entry name" value="Aromatic aminoacid monoxygenases, catalytic and oligomerization domains"/>
    <property type="match status" value="1"/>
</dbReference>
<dbReference type="InterPro" id="IPR001273">
    <property type="entry name" value="ArAA_hydroxylase"/>
</dbReference>
<dbReference type="Pfam" id="PF00351">
    <property type="entry name" value="Biopterin_H"/>
    <property type="match status" value="1"/>
</dbReference>
<dbReference type="HOGENOM" id="CLU_023198_1_0_5"/>
<dbReference type="InterPro" id="IPR036329">
    <property type="entry name" value="Aro-AA_hydroxylase_C_sf"/>
</dbReference>
<feature type="binding site" evidence="13">
    <location>
        <position position="201"/>
    </location>
    <ligand>
        <name>Fe cation</name>
        <dbReference type="ChEBI" id="CHEBI:24875"/>
    </ligand>
</feature>
<dbReference type="GO" id="GO:0006559">
    <property type="term" value="P:L-phenylalanine catabolic process"/>
    <property type="evidence" value="ECO:0007669"/>
    <property type="project" value="UniProtKB-UniPathway"/>
</dbReference>
<evidence type="ECO:0000256" key="11">
    <source>
        <dbReference type="ARBA" id="ARBA00023232"/>
    </source>
</evidence>
<dbReference type="GO" id="GO:0005506">
    <property type="term" value="F:iron ion binding"/>
    <property type="evidence" value="ECO:0007669"/>
    <property type="project" value="InterPro"/>
</dbReference>